<dbReference type="VEuPathDB" id="FungiDB:CPAG_01869"/>
<evidence type="ECO:0000259" key="8">
    <source>
        <dbReference type="PROSITE" id="PS50850"/>
    </source>
</evidence>
<dbReference type="GO" id="GO:0140115">
    <property type="term" value="P:export across plasma membrane"/>
    <property type="evidence" value="ECO:0007669"/>
    <property type="project" value="UniProtKB-ARBA"/>
</dbReference>
<evidence type="ECO:0000256" key="1">
    <source>
        <dbReference type="ARBA" id="ARBA00004651"/>
    </source>
</evidence>
<evidence type="ECO:0000256" key="3">
    <source>
        <dbReference type="ARBA" id="ARBA00022692"/>
    </source>
</evidence>
<feature type="transmembrane region" description="Helical" evidence="7">
    <location>
        <begin position="177"/>
        <end position="199"/>
    </location>
</feature>
<dbReference type="PANTHER" id="PTHR23502:SF7">
    <property type="entry name" value="DRUG_PROTON ANTIPORTER YHK8-RELATED"/>
    <property type="match status" value="1"/>
</dbReference>
<dbReference type="OrthoDB" id="3561359at2759"/>
<dbReference type="Pfam" id="PF07690">
    <property type="entry name" value="MFS_1"/>
    <property type="match status" value="1"/>
</dbReference>
<reference evidence="10" key="2">
    <citation type="journal article" date="2009" name="Genome Res.">
        <title>Comparative genomic analyses of the human fungal pathogens Coccidioides and their relatives.</title>
        <authorList>
            <person name="Sharpton T.J."/>
            <person name="Stajich J.E."/>
            <person name="Rounsley S.D."/>
            <person name="Gardner M.J."/>
            <person name="Wortman J.R."/>
            <person name="Jordar V.S."/>
            <person name="Maiti R."/>
            <person name="Kodira C.D."/>
            <person name="Neafsey D.E."/>
            <person name="Zeng Q."/>
            <person name="Hung C.-Y."/>
            <person name="McMahan C."/>
            <person name="Muszewska A."/>
            <person name="Grynberg M."/>
            <person name="Mandel M.A."/>
            <person name="Kellner E.M."/>
            <person name="Barker B.M."/>
            <person name="Galgiani J.N."/>
            <person name="Orbach M.J."/>
            <person name="Kirkland T.N."/>
            <person name="Cole G.T."/>
            <person name="Henn M.R."/>
            <person name="Birren B.W."/>
            <person name="Taylor J.W."/>
        </authorList>
    </citation>
    <scope>NUCLEOTIDE SEQUENCE [LARGE SCALE GENOMIC DNA]</scope>
    <source>
        <strain evidence="10">RMSCC 3488</strain>
    </source>
</reference>
<protein>
    <submittedName>
        <fullName evidence="9">Benomyl/methotrexate resistance protein</fullName>
    </submittedName>
</protein>
<feature type="transmembrane region" description="Helical" evidence="7">
    <location>
        <begin position="334"/>
        <end position="360"/>
    </location>
</feature>
<feature type="transmembrane region" description="Helical" evidence="7">
    <location>
        <begin position="452"/>
        <end position="476"/>
    </location>
</feature>
<dbReference type="FunFam" id="1.20.1720.10:FF:000063">
    <property type="entry name" value="MFS multidrug transporter, putative (AFU_orthologue AFUA_2G05840)"/>
    <property type="match status" value="1"/>
</dbReference>
<dbReference type="EMBL" id="DS268109">
    <property type="protein sequence ID" value="KMM65520.1"/>
    <property type="molecule type" value="Genomic_DNA"/>
</dbReference>
<dbReference type="InterPro" id="IPR005829">
    <property type="entry name" value="Sugar_transporter_CS"/>
</dbReference>
<feature type="transmembrane region" description="Helical" evidence="7">
    <location>
        <begin position="483"/>
        <end position="506"/>
    </location>
</feature>
<evidence type="ECO:0000256" key="2">
    <source>
        <dbReference type="ARBA" id="ARBA00008335"/>
    </source>
</evidence>
<dbReference type="PANTHER" id="PTHR23502">
    <property type="entry name" value="MAJOR FACILITATOR SUPERFAMILY"/>
    <property type="match status" value="1"/>
</dbReference>
<dbReference type="GO" id="GO:0005886">
    <property type="term" value="C:plasma membrane"/>
    <property type="evidence" value="ECO:0007669"/>
    <property type="project" value="UniProtKB-SubCell"/>
</dbReference>
<name>A0A0J6F8A4_COCPO</name>
<feature type="transmembrane region" description="Helical" evidence="7">
    <location>
        <begin position="518"/>
        <end position="538"/>
    </location>
</feature>
<evidence type="ECO:0000313" key="9">
    <source>
        <dbReference type="EMBL" id="KMM65520.1"/>
    </source>
</evidence>
<dbReference type="GO" id="GO:0042908">
    <property type="term" value="P:xenobiotic transport"/>
    <property type="evidence" value="ECO:0007669"/>
    <property type="project" value="UniProtKB-ARBA"/>
</dbReference>
<evidence type="ECO:0000256" key="6">
    <source>
        <dbReference type="SAM" id="MobiDB-lite"/>
    </source>
</evidence>
<dbReference type="InterPro" id="IPR020846">
    <property type="entry name" value="MFS_dom"/>
</dbReference>
<evidence type="ECO:0000313" key="10">
    <source>
        <dbReference type="Proteomes" id="UP000054567"/>
    </source>
</evidence>
<organism evidence="9 10">
    <name type="scientific">Coccidioides posadasii RMSCC 3488</name>
    <dbReference type="NCBI Taxonomy" id="454284"/>
    <lineage>
        <taxon>Eukaryota</taxon>
        <taxon>Fungi</taxon>
        <taxon>Dikarya</taxon>
        <taxon>Ascomycota</taxon>
        <taxon>Pezizomycotina</taxon>
        <taxon>Eurotiomycetes</taxon>
        <taxon>Eurotiomycetidae</taxon>
        <taxon>Onygenales</taxon>
        <taxon>Onygenaceae</taxon>
        <taxon>Coccidioides</taxon>
    </lineage>
</organism>
<reference evidence="10" key="3">
    <citation type="journal article" date="2010" name="Genome Res.">
        <title>Population genomic sequencing of Coccidioides fungi reveals recent hybridization and transposon control.</title>
        <authorList>
            <person name="Neafsey D.E."/>
            <person name="Barker B.M."/>
            <person name="Sharpton T.J."/>
            <person name="Stajich J.E."/>
            <person name="Park D.J."/>
            <person name="Whiston E."/>
            <person name="Hung C.-Y."/>
            <person name="McMahan C."/>
            <person name="White J."/>
            <person name="Sykes S."/>
            <person name="Heiman D."/>
            <person name="Young S."/>
            <person name="Zeng Q."/>
            <person name="Abouelleil A."/>
            <person name="Aftuck L."/>
            <person name="Bessette D."/>
            <person name="Brown A."/>
            <person name="FitzGerald M."/>
            <person name="Lui A."/>
            <person name="Macdonald J.P."/>
            <person name="Priest M."/>
            <person name="Orbach M.J."/>
            <person name="Galgiani J.N."/>
            <person name="Kirkland T.N."/>
            <person name="Cole G.T."/>
            <person name="Birren B.W."/>
            <person name="Henn M.R."/>
            <person name="Taylor J.W."/>
            <person name="Rounsley S.D."/>
        </authorList>
    </citation>
    <scope>NUCLEOTIDE SEQUENCE [LARGE SCALE GENOMIC DNA]</scope>
    <source>
        <strain evidence="10">RMSCC 3488</strain>
    </source>
</reference>
<dbReference type="Proteomes" id="UP000054567">
    <property type="component" value="Unassembled WGS sequence"/>
</dbReference>
<keyword evidence="5 7" id="KW-0472">Membrane</keyword>
<dbReference type="Gene3D" id="1.20.1250.20">
    <property type="entry name" value="MFS general substrate transporter like domains"/>
    <property type="match status" value="1"/>
</dbReference>
<dbReference type="FunFam" id="1.20.1250.20:FF:000082">
    <property type="entry name" value="MFS multidrug transporter, putative"/>
    <property type="match status" value="1"/>
</dbReference>
<dbReference type="AlphaFoldDB" id="A0A0J6F8A4"/>
<keyword evidence="4 7" id="KW-1133">Transmembrane helix</keyword>
<feature type="transmembrane region" description="Helical" evidence="7">
    <location>
        <begin position="425"/>
        <end position="446"/>
    </location>
</feature>
<dbReference type="PROSITE" id="PS50850">
    <property type="entry name" value="MFS"/>
    <property type="match status" value="1"/>
</dbReference>
<feature type="domain" description="Major facilitator superfamily (MFS) profile" evidence="8">
    <location>
        <begin position="111"/>
        <end position="542"/>
    </location>
</feature>
<feature type="transmembrane region" description="Helical" evidence="7">
    <location>
        <begin position="141"/>
        <end position="165"/>
    </location>
</feature>
<sequence>MSGTEADTSGTTNANSLSSTEKERRYGPIRQSQDTGRISALVRQSTSRSLERSTSLGDGYTHPHVDNDRLQDVEDEEKLEQQRAVDFVVGWDGPNDPDNPRNMTYARKWLIVIILAMGSLCVTCASSMYTMTYSQLTEEFGVSRLVATLGLSTFILGLGTGPLFLAPLSEFFGRRIIYIISFSCFVVWLVPCAVAQNIATMVISRFFNGLSGSAFLSVAGGTVGDIFDRRQLAAPMMVYTASPFMGPEIGPLIGGFICQYTTWRWVFYLLLIWAGAIAIALILLVPETYHPVLLRRKAINRRKETGDNRWKAPIEKLGRSLVHTVLRSIYRPMLLLIFEPMCLNLCIFSAILLGILYLFFGAFQLVFSTIYGFELWQIGLSFLGLMIGMAIATASDPIWSRYYARLIRNRAQVVGKEEFEPEWRLPPAIAGAPLVTIGLFIFAWTIFPNVHWIAPIIGSLIFGIGTILVYSGIFTFLVESYPLYAASALAANSFLRSSFAGAFPLFGIQMYHKLGYNWATSLLAFLTLVMAPFPYIFFRYGKRIRKKSRFATVKAE</sequence>
<feature type="compositionally biased region" description="Low complexity" evidence="6">
    <location>
        <begin position="45"/>
        <end position="56"/>
    </location>
</feature>
<evidence type="ECO:0000256" key="7">
    <source>
        <dbReference type="SAM" id="Phobius"/>
    </source>
</evidence>
<comment type="subcellular location">
    <subcellularLocation>
        <location evidence="1">Cell membrane</location>
        <topology evidence="1">Multi-pass membrane protein</topology>
    </subcellularLocation>
</comment>
<reference evidence="9 10" key="1">
    <citation type="submission" date="2007-06" db="EMBL/GenBank/DDBJ databases">
        <title>The Genome Sequence of Coccidioides posadasii RMSCC_3488.</title>
        <authorList>
            <consortium name="Coccidioides Genome Resources Consortium"/>
            <consortium name="The Broad Institute Genome Sequencing Platform"/>
            <person name="Henn M.R."/>
            <person name="Sykes S."/>
            <person name="Young S."/>
            <person name="Jaffe D."/>
            <person name="Berlin A."/>
            <person name="Alvarez P."/>
            <person name="Butler J."/>
            <person name="Gnerre S."/>
            <person name="Grabherr M."/>
            <person name="Mauceli E."/>
            <person name="Brockman W."/>
            <person name="Kodira C."/>
            <person name="Alvarado L."/>
            <person name="Zeng Q."/>
            <person name="Crawford M."/>
            <person name="Antoine C."/>
            <person name="Devon K."/>
            <person name="Galgiani J."/>
            <person name="Orsborn K."/>
            <person name="Lewis M.L."/>
            <person name="Nusbaum C."/>
            <person name="Galagan J."/>
            <person name="Birren B."/>
        </authorList>
    </citation>
    <scope>NUCLEOTIDE SEQUENCE [LARGE SCALE GENOMIC DNA]</scope>
    <source>
        <strain evidence="9 10">RMSCC 3488</strain>
    </source>
</reference>
<feature type="region of interest" description="Disordered" evidence="6">
    <location>
        <begin position="1"/>
        <end position="66"/>
    </location>
</feature>
<feature type="compositionally biased region" description="Polar residues" evidence="6">
    <location>
        <begin position="1"/>
        <end position="19"/>
    </location>
</feature>
<proteinExistence type="inferred from homology"/>
<evidence type="ECO:0000256" key="5">
    <source>
        <dbReference type="ARBA" id="ARBA00023136"/>
    </source>
</evidence>
<dbReference type="InterPro" id="IPR036259">
    <property type="entry name" value="MFS_trans_sf"/>
</dbReference>
<feature type="transmembrane region" description="Helical" evidence="7">
    <location>
        <begin position="380"/>
        <end position="404"/>
    </location>
</feature>
<keyword evidence="3 7" id="KW-0812">Transmembrane</keyword>
<feature type="transmembrane region" description="Helical" evidence="7">
    <location>
        <begin position="109"/>
        <end position="129"/>
    </location>
</feature>
<comment type="similarity">
    <text evidence="2">Belongs to the major facilitator superfamily.</text>
</comment>
<dbReference type="CDD" id="cd17323">
    <property type="entry name" value="MFS_Tpo1_MDR_like"/>
    <property type="match status" value="1"/>
</dbReference>
<dbReference type="GO" id="GO:0022857">
    <property type="term" value="F:transmembrane transporter activity"/>
    <property type="evidence" value="ECO:0007669"/>
    <property type="project" value="InterPro"/>
</dbReference>
<accession>A0A0J6F8A4</accession>
<dbReference type="InterPro" id="IPR011701">
    <property type="entry name" value="MFS"/>
</dbReference>
<dbReference type="SUPFAM" id="SSF103473">
    <property type="entry name" value="MFS general substrate transporter"/>
    <property type="match status" value="1"/>
</dbReference>
<gene>
    <name evidence="9" type="ORF">CPAG_01869</name>
</gene>
<evidence type="ECO:0000256" key="4">
    <source>
        <dbReference type="ARBA" id="ARBA00022989"/>
    </source>
</evidence>
<dbReference type="PROSITE" id="PS00216">
    <property type="entry name" value="SUGAR_TRANSPORT_1"/>
    <property type="match status" value="1"/>
</dbReference>
<feature type="transmembrane region" description="Helical" evidence="7">
    <location>
        <begin position="263"/>
        <end position="285"/>
    </location>
</feature>